<protein>
    <recommendedName>
        <fullName evidence="3">Prolamin-like domain-containing protein</fullName>
    </recommendedName>
</protein>
<dbReference type="InterPro" id="IPR008502">
    <property type="entry name" value="Prolamin-like"/>
</dbReference>
<organism evidence="4 5">
    <name type="scientific">Microthlaspi erraticum</name>
    <dbReference type="NCBI Taxonomy" id="1685480"/>
    <lineage>
        <taxon>Eukaryota</taxon>
        <taxon>Viridiplantae</taxon>
        <taxon>Streptophyta</taxon>
        <taxon>Embryophyta</taxon>
        <taxon>Tracheophyta</taxon>
        <taxon>Spermatophyta</taxon>
        <taxon>Magnoliopsida</taxon>
        <taxon>eudicotyledons</taxon>
        <taxon>Gunneridae</taxon>
        <taxon>Pentapetalae</taxon>
        <taxon>rosids</taxon>
        <taxon>malvids</taxon>
        <taxon>Brassicales</taxon>
        <taxon>Brassicaceae</taxon>
        <taxon>Coluteocarpeae</taxon>
        <taxon>Microthlaspi</taxon>
    </lineage>
</organism>
<keyword evidence="5" id="KW-1185">Reference proteome</keyword>
<evidence type="ECO:0000259" key="3">
    <source>
        <dbReference type="Pfam" id="PF05617"/>
    </source>
</evidence>
<feature type="domain" description="Prolamin-like" evidence="3">
    <location>
        <begin position="44"/>
        <end position="119"/>
    </location>
</feature>
<sequence>MAFKPSNVSKSMAAVLFTIVAMAAFSSAATGLGQSPESDAVVNQCLERMSPRCAMYTTAEMFHHGSLKQSGCCQEIYHMGRMCLNIVTKHVINSLLPKLEDVQKRDLMEKNTILWYLCVPAV</sequence>
<gene>
    <name evidence="4" type="ORF">MERR_LOCUS47729</name>
</gene>
<keyword evidence="1 2" id="KW-0732">Signal</keyword>
<dbReference type="SUPFAM" id="SSF47699">
    <property type="entry name" value="Bifunctional inhibitor/lipid-transfer protein/seed storage 2S albumin"/>
    <property type="match status" value="1"/>
</dbReference>
<evidence type="ECO:0000256" key="2">
    <source>
        <dbReference type="SAM" id="SignalP"/>
    </source>
</evidence>
<feature type="chain" id="PRO_5025638394" description="Prolamin-like domain-containing protein" evidence="2">
    <location>
        <begin position="29"/>
        <end position="122"/>
    </location>
</feature>
<evidence type="ECO:0000313" key="5">
    <source>
        <dbReference type="Proteomes" id="UP000467841"/>
    </source>
</evidence>
<dbReference type="PANTHER" id="PTHR31951:SF22">
    <property type="entry name" value="ECA1 GAMETOGENESIS RELATED FAMILY"/>
    <property type="match status" value="1"/>
</dbReference>
<dbReference type="InterPro" id="IPR036312">
    <property type="entry name" value="Bifun_inhib/LTP/seed_sf"/>
</dbReference>
<dbReference type="EMBL" id="CACVBM020001829">
    <property type="protein sequence ID" value="CAA7060493.1"/>
    <property type="molecule type" value="Genomic_DNA"/>
</dbReference>
<comment type="caution">
    <text evidence="4">The sequence shown here is derived from an EMBL/GenBank/DDBJ whole genome shotgun (WGS) entry which is preliminary data.</text>
</comment>
<accession>A0A6D2L7T0</accession>
<name>A0A6D2L7T0_9BRAS</name>
<reference evidence="4" key="1">
    <citation type="submission" date="2020-01" db="EMBL/GenBank/DDBJ databases">
        <authorList>
            <person name="Mishra B."/>
        </authorList>
    </citation>
    <scope>NUCLEOTIDE SEQUENCE [LARGE SCALE GENOMIC DNA]</scope>
</reference>
<dbReference type="AlphaFoldDB" id="A0A6D2L7T0"/>
<dbReference type="PANTHER" id="PTHR31951">
    <property type="entry name" value="BIFUNCTIONAL INHIBITOR/LIPID-TRANSFER PROTEIN/SEED STORAGE 2S ALBUMIN SUPERFAMILY PROTEIN-RELATED"/>
    <property type="match status" value="1"/>
</dbReference>
<evidence type="ECO:0000256" key="1">
    <source>
        <dbReference type="ARBA" id="ARBA00022729"/>
    </source>
</evidence>
<proteinExistence type="predicted"/>
<feature type="signal peptide" evidence="2">
    <location>
        <begin position="1"/>
        <end position="28"/>
    </location>
</feature>
<evidence type="ECO:0000313" key="4">
    <source>
        <dbReference type="EMBL" id="CAA7060493.1"/>
    </source>
</evidence>
<dbReference type="OrthoDB" id="1100278at2759"/>
<dbReference type="Proteomes" id="UP000467841">
    <property type="component" value="Unassembled WGS sequence"/>
</dbReference>
<dbReference type="Pfam" id="PF05617">
    <property type="entry name" value="Prolamin_like"/>
    <property type="match status" value="1"/>
</dbReference>